<gene>
    <name evidence="1" type="ORF">WJX74_005398</name>
</gene>
<evidence type="ECO:0000313" key="1">
    <source>
        <dbReference type="EMBL" id="KAK9833046.1"/>
    </source>
</evidence>
<keyword evidence="2" id="KW-1185">Reference proteome</keyword>
<sequence length="69" mass="7905">MDVKVLRCVNVRDIVPKVPGISKDELKGLPVEENGLEVFSSLKLLGDVTTKMWRLSMSRRQKQYAGCWR</sequence>
<comment type="caution">
    <text evidence="1">The sequence shown here is derived from an EMBL/GenBank/DDBJ whole genome shotgun (WGS) entry which is preliminary data.</text>
</comment>
<dbReference type="Proteomes" id="UP001438707">
    <property type="component" value="Unassembled WGS sequence"/>
</dbReference>
<proteinExistence type="predicted"/>
<accession>A0AAW1RHQ5</accession>
<protein>
    <submittedName>
        <fullName evidence="1">Uncharacterized protein</fullName>
    </submittedName>
</protein>
<evidence type="ECO:0000313" key="2">
    <source>
        <dbReference type="Proteomes" id="UP001438707"/>
    </source>
</evidence>
<organism evidence="1 2">
    <name type="scientific">Apatococcus lobatus</name>
    <dbReference type="NCBI Taxonomy" id="904363"/>
    <lineage>
        <taxon>Eukaryota</taxon>
        <taxon>Viridiplantae</taxon>
        <taxon>Chlorophyta</taxon>
        <taxon>core chlorophytes</taxon>
        <taxon>Trebouxiophyceae</taxon>
        <taxon>Chlorellales</taxon>
        <taxon>Chlorellaceae</taxon>
        <taxon>Apatococcus</taxon>
    </lineage>
</organism>
<name>A0AAW1RHQ5_9CHLO</name>
<dbReference type="EMBL" id="JALJOS010000011">
    <property type="protein sequence ID" value="KAK9833046.1"/>
    <property type="molecule type" value="Genomic_DNA"/>
</dbReference>
<reference evidence="1 2" key="1">
    <citation type="journal article" date="2024" name="Nat. Commun.">
        <title>Phylogenomics reveals the evolutionary origins of lichenization in chlorophyte algae.</title>
        <authorList>
            <person name="Puginier C."/>
            <person name="Libourel C."/>
            <person name="Otte J."/>
            <person name="Skaloud P."/>
            <person name="Haon M."/>
            <person name="Grisel S."/>
            <person name="Petersen M."/>
            <person name="Berrin J.G."/>
            <person name="Delaux P.M."/>
            <person name="Dal Grande F."/>
            <person name="Keller J."/>
        </authorList>
    </citation>
    <scope>NUCLEOTIDE SEQUENCE [LARGE SCALE GENOMIC DNA]</scope>
    <source>
        <strain evidence="1 2">SAG 2145</strain>
    </source>
</reference>
<dbReference type="AlphaFoldDB" id="A0AAW1RHQ5"/>